<accession>A0AAV5IFB1</accession>
<evidence type="ECO:0000313" key="8">
    <source>
        <dbReference type="EMBL" id="GKU96344.1"/>
    </source>
</evidence>
<dbReference type="EMBL" id="BPVZ01000010">
    <property type="protein sequence ID" value="GKU96344.1"/>
    <property type="molecule type" value="Genomic_DNA"/>
</dbReference>
<evidence type="ECO:0000256" key="7">
    <source>
        <dbReference type="SAM" id="Phobius"/>
    </source>
</evidence>
<name>A0AAV5IFB1_9ROSI</name>
<comment type="similarity">
    <text evidence="2">Belongs to the plant DMP1 protein family.</text>
</comment>
<feature type="compositionally biased region" description="Polar residues" evidence="6">
    <location>
        <begin position="1"/>
        <end position="11"/>
    </location>
</feature>
<comment type="caution">
    <text evidence="8">The sequence shown here is derived from an EMBL/GenBank/DDBJ whole genome shotgun (WGS) entry which is preliminary data.</text>
</comment>
<dbReference type="InterPro" id="IPR007770">
    <property type="entry name" value="DMP"/>
</dbReference>
<keyword evidence="9" id="KW-1185">Reference proteome</keyword>
<organism evidence="8 9">
    <name type="scientific">Rubroshorea leprosula</name>
    <dbReference type="NCBI Taxonomy" id="152421"/>
    <lineage>
        <taxon>Eukaryota</taxon>
        <taxon>Viridiplantae</taxon>
        <taxon>Streptophyta</taxon>
        <taxon>Embryophyta</taxon>
        <taxon>Tracheophyta</taxon>
        <taxon>Spermatophyta</taxon>
        <taxon>Magnoliopsida</taxon>
        <taxon>eudicotyledons</taxon>
        <taxon>Gunneridae</taxon>
        <taxon>Pentapetalae</taxon>
        <taxon>rosids</taxon>
        <taxon>malvids</taxon>
        <taxon>Malvales</taxon>
        <taxon>Dipterocarpaceae</taxon>
        <taxon>Rubroshorea</taxon>
    </lineage>
</organism>
<dbReference type="Pfam" id="PF05078">
    <property type="entry name" value="DUF679"/>
    <property type="match status" value="1"/>
</dbReference>
<dbReference type="PANTHER" id="PTHR31621">
    <property type="entry name" value="PROTEIN DMP3"/>
    <property type="match status" value="1"/>
</dbReference>
<dbReference type="GO" id="GO:0016020">
    <property type="term" value="C:membrane"/>
    <property type="evidence" value="ECO:0007669"/>
    <property type="project" value="UniProtKB-SubCell"/>
</dbReference>
<evidence type="ECO:0000256" key="4">
    <source>
        <dbReference type="ARBA" id="ARBA00022989"/>
    </source>
</evidence>
<feature type="compositionally biased region" description="Basic residues" evidence="6">
    <location>
        <begin position="37"/>
        <end position="48"/>
    </location>
</feature>
<evidence type="ECO:0000256" key="3">
    <source>
        <dbReference type="ARBA" id="ARBA00022692"/>
    </source>
</evidence>
<sequence>MDINVENQQPLLENKEPQEVVLGKQQPSSENSTAAQPKKKPSKTKRQKVVRKAFKGTAHLAKLLPTGSVLTFQILSPVLTRQGQCKTPVNQYMTMGMVALCAASCFIQSFTDSFRDERGKVRYGVATFRGLWVVDGFVKLSAEEKEKYKLRFIDFFHAFVSLLVFAAVALFDQNVVKCFNPTPSEEVKELLAELPVAIGVVCSVLFVAFPSRRHGVGAPLSRD</sequence>
<evidence type="ECO:0000256" key="1">
    <source>
        <dbReference type="ARBA" id="ARBA00004141"/>
    </source>
</evidence>
<gene>
    <name evidence="8" type="ORF">SLEP1_g9593</name>
</gene>
<keyword evidence="3 7" id="KW-0812">Transmembrane</keyword>
<dbReference type="Proteomes" id="UP001054252">
    <property type="component" value="Unassembled WGS sequence"/>
</dbReference>
<keyword evidence="5 7" id="KW-0472">Membrane</keyword>
<evidence type="ECO:0000313" key="9">
    <source>
        <dbReference type="Proteomes" id="UP001054252"/>
    </source>
</evidence>
<dbReference type="GO" id="GO:0005737">
    <property type="term" value="C:cytoplasm"/>
    <property type="evidence" value="ECO:0007669"/>
    <property type="project" value="UniProtKB-ARBA"/>
</dbReference>
<dbReference type="PANTHER" id="PTHR31621:SF6">
    <property type="entry name" value="PROTEIN DMP7"/>
    <property type="match status" value="1"/>
</dbReference>
<dbReference type="AlphaFoldDB" id="A0AAV5IFB1"/>
<keyword evidence="4 7" id="KW-1133">Transmembrane helix</keyword>
<evidence type="ECO:0000256" key="2">
    <source>
        <dbReference type="ARBA" id="ARBA00008707"/>
    </source>
</evidence>
<feature type="transmembrane region" description="Helical" evidence="7">
    <location>
        <begin position="191"/>
        <end position="209"/>
    </location>
</feature>
<reference evidence="8 9" key="1">
    <citation type="journal article" date="2021" name="Commun. Biol.">
        <title>The genome of Shorea leprosula (Dipterocarpaceae) highlights the ecological relevance of drought in aseasonal tropical rainforests.</title>
        <authorList>
            <person name="Ng K.K.S."/>
            <person name="Kobayashi M.J."/>
            <person name="Fawcett J.A."/>
            <person name="Hatakeyama M."/>
            <person name="Paape T."/>
            <person name="Ng C.H."/>
            <person name="Ang C.C."/>
            <person name="Tnah L.H."/>
            <person name="Lee C.T."/>
            <person name="Nishiyama T."/>
            <person name="Sese J."/>
            <person name="O'Brien M.J."/>
            <person name="Copetti D."/>
            <person name="Mohd Noor M.I."/>
            <person name="Ong R.C."/>
            <person name="Putra M."/>
            <person name="Sireger I.Z."/>
            <person name="Indrioko S."/>
            <person name="Kosugi Y."/>
            <person name="Izuno A."/>
            <person name="Isagi Y."/>
            <person name="Lee S.L."/>
            <person name="Shimizu K.K."/>
        </authorList>
    </citation>
    <scope>NUCLEOTIDE SEQUENCE [LARGE SCALE GENOMIC DNA]</scope>
    <source>
        <strain evidence="8">214</strain>
    </source>
</reference>
<dbReference type="GO" id="GO:0010256">
    <property type="term" value="P:endomembrane system organization"/>
    <property type="evidence" value="ECO:0007669"/>
    <property type="project" value="TreeGrafter"/>
</dbReference>
<comment type="subcellular location">
    <subcellularLocation>
        <location evidence="1">Membrane</location>
        <topology evidence="1">Multi-pass membrane protein</topology>
    </subcellularLocation>
</comment>
<evidence type="ECO:0000256" key="5">
    <source>
        <dbReference type="ARBA" id="ARBA00023136"/>
    </source>
</evidence>
<evidence type="ECO:0000256" key="6">
    <source>
        <dbReference type="SAM" id="MobiDB-lite"/>
    </source>
</evidence>
<feature type="transmembrane region" description="Helical" evidence="7">
    <location>
        <begin position="152"/>
        <end position="171"/>
    </location>
</feature>
<feature type="region of interest" description="Disordered" evidence="6">
    <location>
        <begin position="1"/>
        <end position="48"/>
    </location>
</feature>
<protein>
    <submittedName>
        <fullName evidence="8">Uncharacterized protein</fullName>
    </submittedName>
</protein>
<proteinExistence type="inferred from homology"/>